<dbReference type="PROSITE" id="PS50146">
    <property type="entry name" value="DAGK"/>
    <property type="match status" value="1"/>
</dbReference>
<dbReference type="PANTHER" id="PTHR12358:SF54">
    <property type="entry name" value="SPHINGOSINE KINASE RELATED PROTEIN"/>
    <property type="match status" value="1"/>
</dbReference>
<keyword evidence="1" id="KW-0808">Transferase</keyword>
<dbReference type="Gene3D" id="2.60.200.40">
    <property type="match status" value="1"/>
</dbReference>
<dbReference type="RefSeq" id="WP_059286404.1">
    <property type="nucleotide sequence ID" value="NZ_LNQU01000077.1"/>
</dbReference>
<dbReference type="GO" id="GO:0005524">
    <property type="term" value="F:ATP binding"/>
    <property type="evidence" value="ECO:0007669"/>
    <property type="project" value="UniProtKB-KW"/>
</dbReference>
<dbReference type="InterPro" id="IPR045540">
    <property type="entry name" value="YegS/DAGK_C"/>
</dbReference>
<proteinExistence type="predicted"/>
<evidence type="ECO:0000256" key="1">
    <source>
        <dbReference type="ARBA" id="ARBA00022679"/>
    </source>
</evidence>
<dbReference type="Gene3D" id="3.40.50.10330">
    <property type="entry name" value="Probable inorganic polyphosphate/atp-NAD kinase, domain 1"/>
    <property type="match status" value="1"/>
</dbReference>
<keyword evidence="3 6" id="KW-0418">Kinase</keyword>
<dbReference type="PANTHER" id="PTHR12358">
    <property type="entry name" value="SPHINGOSINE KINASE"/>
    <property type="match status" value="1"/>
</dbReference>
<dbReference type="GO" id="GO:0008654">
    <property type="term" value="P:phospholipid biosynthetic process"/>
    <property type="evidence" value="ECO:0007669"/>
    <property type="project" value="InterPro"/>
</dbReference>
<comment type="caution">
    <text evidence="6">The sequence shown here is derived from an EMBL/GenBank/DDBJ whole genome shotgun (WGS) entry which is preliminary data.</text>
</comment>
<dbReference type="NCBIfam" id="TIGR00147">
    <property type="entry name" value="YegS/Rv2252/BmrU family lipid kinase"/>
    <property type="match status" value="1"/>
</dbReference>
<evidence type="ECO:0000256" key="2">
    <source>
        <dbReference type="ARBA" id="ARBA00022741"/>
    </source>
</evidence>
<evidence type="ECO:0000256" key="3">
    <source>
        <dbReference type="ARBA" id="ARBA00022777"/>
    </source>
</evidence>
<sequence>MDQTRLVFILHGQRCPRSLPNRLLEKFGQHFQVDIHITTSAVSAEAMALAAVTQGCDFLIAVGGDGTIHEVINGVMRAPAAARERVALGALPFGTGNDFVRSLGVSDSVEQLDGLIRAGQVRRIDLGRLTLAGGPEGERVVWFGNIASLGISSAIVEQVKRLPRWLPASVAFYWSIVLTLLRYRPRRMQLVVDDGEVISGEFISLCVANGRYFGSGLGIAPLARLDDGLLEVVMIANAGSWDFVRFLPTLRKAQPVLDKRVRYLSVRSLRITGQNCPLEVDGELAGHAPAHIEVVPQALRCLSALGAQEGAH</sequence>
<keyword evidence="4" id="KW-0067">ATP-binding</keyword>
<dbReference type="OrthoDB" id="142078at2"/>
<protein>
    <submittedName>
        <fullName evidence="6">YegS/Rv2252/BmrU family lipid kinase</fullName>
    </submittedName>
</protein>
<dbReference type="InterPro" id="IPR050187">
    <property type="entry name" value="Lipid_Phosphate_FormReg"/>
</dbReference>
<dbReference type="Pfam" id="PF00781">
    <property type="entry name" value="DAGK_cat"/>
    <property type="match status" value="1"/>
</dbReference>
<reference evidence="6 7" key="1">
    <citation type="submission" date="2018-05" db="EMBL/GenBank/DDBJ databases">
        <title>Genomic Encyclopedia of Type Strains, Phase IV (KMG-IV): sequencing the most valuable type-strain genomes for metagenomic binning, comparative biology and taxonomic classification.</title>
        <authorList>
            <person name="Goeker M."/>
        </authorList>
    </citation>
    <scope>NUCLEOTIDE SEQUENCE [LARGE SCALE GENOMIC DNA]</scope>
    <source>
        <strain evidence="6 7">DSM 25134</strain>
    </source>
</reference>
<feature type="domain" description="DAGKc" evidence="5">
    <location>
        <begin position="1"/>
        <end position="133"/>
    </location>
</feature>
<dbReference type="InterPro" id="IPR016064">
    <property type="entry name" value="NAD/diacylglycerol_kinase_sf"/>
</dbReference>
<name>A0A318J420_9NEIS</name>
<dbReference type="AlphaFoldDB" id="A0A318J420"/>
<evidence type="ECO:0000256" key="4">
    <source>
        <dbReference type="ARBA" id="ARBA00022840"/>
    </source>
</evidence>
<keyword evidence="7" id="KW-1185">Reference proteome</keyword>
<dbReference type="InterPro" id="IPR005218">
    <property type="entry name" value="Diacylglycerol/lipid_kinase"/>
</dbReference>
<dbReference type="SUPFAM" id="SSF111331">
    <property type="entry name" value="NAD kinase/diacylglycerol kinase-like"/>
    <property type="match status" value="1"/>
</dbReference>
<dbReference type="InterPro" id="IPR001206">
    <property type="entry name" value="Diacylglycerol_kinase_cat_dom"/>
</dbReference>
<evidence type="ECO:0000313" key="6">
    <source>
        <dbReference type="EMBL" id="PXX43386.1"/>
    </source>
</evidence>
<evidence type="ECO:0000259" key="5">
    <source>
        <dbReference type="PROSITE" id="PS50146"/>
    </source>
</evidence>
<dbReference type="GO" id="GO:0016301">
    <property type="term" value="F:kinase activity"/>
    <property type="evidence" value="ECO:0007669"/>
    <property type="project" value="UniProtKB-KW"/>
</dbReference>
<dbReference type="Proteomes" id="UP000248395">
    <property type="component" value="Unassembled WGS sequence"/>
</dbReference>
<dbReference type="Pfam" id="PF19279">
    <property type="entry name" value="YegS_C"/>
    <property type="match status" value="1"/>
</dbReference>
<keyword evidence="2" id="KW-0547">Nucleotide-binding</keyword>
<dbReference type="InterPro" id="IPR017438">
    <property type="entry name" value="ATP-NAD_kinase_N"/>
</dbReference>
<gene>
    <name evidence="6" type="ORF">DFR38_11514</name>
</gene>
<dbReference type="SMART" id="SM00046">
    <property type="entry name" value="DAGKc"/>
    <property type="match status" value="1"/>
</dbReference>
<dbReference type="EMBL" id="QJKC01000015">
    <property type="protein sequence ID" value="PXX43386.1"/>
    <property type="molecule type" value="Genomic_DNA"/>
</dbReference>
<evidence type="ECO:0000313" key="7">
    <source>
        <dbReference type="Proteomes" id="UP000248395"/>
    </source>
</evidence>
<accession>A0A318J420</accession>
<organism evidence="6 7">
    <name type="scientific">Aquitalea magnusonii</name>
    <dbReference type="NCBI Taxonomy" id="332411"/>
    <lineage>
        <taxon>Bacteria</taxon>
        <taxon>Pseudomonadati</taxon>
        <taxon>Pseudomonadota</taxon>
        <taxon>Betaproteobacteria</taxon>
        <taxon>Neisseriales</taxon>
        <taxon>Chromobacteriaceae</taxon>
        <taxon>Aquitalea</taxon>
    </lineage>
</organism>